<dbReference type="OrthoDB" id="5954035at2759"/>
<dbReference type="InterPro" id="IPR050960">
    <property type="entry name" value="AB_hydrolase_4_sf"/>
</dbReference>
<dbReference type="VEuPathDB" id="FungiDB:F503_08831"/>
<dbReference type="GO" id="GO:0051792">
    <property type="term" value="P:medium-chain fatty acid biosynthetic process"/>
    <property type="evidence" value="ECO:0007669"/>
    <property type="project" value="TreeGrafter"/>
</dbReference>
<dbReference type="SUPFAM" id="SSF53474">
    <property type="entry name" value="alpha/beta-Hydrolases"/>
    <property type="match status" value="1"/>
</dbReference>
<dbReference type="AlphaFoldDB" id="S3BNY4"/>
<dbReference type="HOGENOM" id="CLU_032487_1_0_1"/>
<gene>
    <name evidence="10" type="ORF">F503_08831</name>
</gene>
<protein>
    <recommendedName>
        <fullName evidence="6">alcohol O-acetyltransferase</fullName>
        <ecNumber evidence="6">2.3.1.84</ecNumber>
    </recommendedName>
    <alternativeName>
        <fullName evidence="7">Alcohol O-acetyltransferase</fullName>
    </alternativeName>
</protein>
<dbReference type="Pfam" id="PF00561">
    <property type="entry name" value="Abhydrolase_1"/>
    <property type="match status" value="1"/>
</dbReference>
<keyword evidence="11" id="KW-1185">Reference proteome</keyword>
<evidence type="ECO:0000256" key="3">
    <source>
        <dbReference type="ARBA" id="ARBA00022801"/>
    </source>
</evidence>
<feature type="active site" description="Charge relay system" evidence="8">
    <location>
        <position position="388"/>
    </location>
</feature>
<evidence type="ECO:0000256" key="8">
    <source>
        <dbReference type="PIRSR" id="PIRSR005211-1"/>
    </source>
</evidence>
<evidence type="ECO:0000256" key="6">
    <source>
        <dbReference type="ARBA" id="ARBA00066969"/>
    </source>
</evidence>
<dbReference type="OMA" id="MMTTSWG"/>
<dbReference type="Gene3D" id="3.40.50.1820">
    <property type="entry name" value="alpha/beta hydrolase"/>
    <property type="match status" value="1"/>
</dbReference>
<dbReference type="InterPro" id="IPR000073">
    <property type="entry name" value="AB_hydrolase_1"/>
</dbReference>
<feature type="active site" description="Charge relay system" evidence="8">
    <location>
        <position position="359"/>
    </location>
</feature>
<comment type="similarity">
    <text evidence="1">Belongs to the AB hydrolase superfamily. AB hydrolase 4 family.</text>
</comment>
<name>S3BNY4_OPHP1</name>
<evidence type="ECO:0000256" key="7">
    <source>
        <dbReference type="ARBA" id="ARBA00080774"/>
    </source>
</evidence>
<evidence type="ECO:0000256" key="2">
    <source>
        <dbReference type="ARBA" id="ARBA00022679"/>
    </source>
</evidence>
<dbReference type="GO" id="GO:0008126">
    <property type="term" value="F:acetylesterase activity"/>
    <property type="evidence" value="ECO:0007669"/>
    <property type="project" value="TreeGrafter"/>
</dbReference>
<keyword evidence="3 10" id="KW-0378">Hydrolase</keyword>
<reference evidence="10 11" key="1">
    <citation type="journal article" date="2013" name="BMC Genomics">
        <title>The genome and transcriptome of the pine saprophyte Ophiostoma piceae, and a comparison with the bark beetle-associated pine pathogen Grosmannia clavigera.</title>
        <authorList>
            <person name="Haridas S."/>
            <person name="Wang Y."/>
            <person name="Lim L."/>
            <person name="Massoumi Alamouti S."/>
            <person name="Jackman S."/>
            <person name="Docking R."/>
            <person name="Robertson G."/>
            <person name="Birol I."/>
            <person name="Bohlmann J."/>
            <person name="Breuil C."/>
        </authorList>
    </citation>
    <scope>NUCLEOTIDE SEQUENCE [LARGE SCALE GENOMIC DNA]</scope>
    <source>
        <strain evidence="10 11">UAMH 11346</strain>
    </source>
</reference>
<dbReference type="EMBL" id="KE148172">
    <property type="protein sequence ID" value="EPE02954.1"/>
    <property type="molecule type" value="Genomic_DNA"/>
</dbReference>
<keyword evidence="2" id="KW-0808">Transferase</keyword>
<dbReference type="GO" id="GO:0051793">
    <property type="term" value="P:medium-chain fatty acid catabolic process"/>
    <property type="evidence" value="ECO:0007669"/>
    <property type="project" value="UniProtKB-ARBA"/>
</dbReference>
<dbReference type="eggNOG" id="KOG1838">
    <property type="taxonomic scope" value="Eukaryota"/>
</dbReference>
<dbReference type="GO" id="GO:0004026">
    <property type="term" value="F:alcohol O-acetyltransferase activity"/>
    <property type="evidence" value="ECO:0007669"/>
    <property type="project" value="UniProtKB-EC"/>
</dbReference>
<feature type="domain" description="AB hydrolase-1" evidence="9">
    <location>
        <begin position="138"/>
        <end position="390"/>
    </location>
</feature>
<dbReference type="PIRSF" id="PIRSF005211">
    <property type="entry name" value="Ab_hydro_YheT"/>
    <property type="match status" value="1"/>
</dbReference>
<dbReference type="PANTHER" id="PTHR10794:SF63">
    <property type="entry name" value="ALPHA_BETA HYDROLASE 1, ISOFORM A"/>
    <property type="match status" value="1"/>
</dbReference>
<proteinExistence type="inferred from homology"/>
<evidence type="ECO:0000259" key="9">
    <source>
        <dbReference type="Pfam" id="PF00561"/>
    </source>
</evidence>
<dbReference type="STRING" id="1262450.S3BNY4"/>
<dbReference type="GO" id="GO:0047372">
    <property type="term" value="F:monoacylglycerol lipase activity"/>
    <property type="evidence" value="ECO:0007669"/>
    <property type="project" value="TreeGrafter"/>
</dbReference>
<sequence>MEWLGRASVTFTHPEDALELPRKAAKPVSDSPDSSASTVSLAQLCRDSTPTCQLNPLLFNGHLQTMWTAVAKSAPAIHYRRHIFQSVHDTYEGTFAVDFVVPPYDETEHADPVLPPRTAYFSDADFAELDKGSDDKRPMLLVLHGLSGGSYEVYLRHCLEPLLKKAAEAEDADDESADWAIAVVNARGCANSELTSGVLFNARATWDVRQVAAWAKEKFPNRPLFGLGFSLGANIMTNYVGEEGAACPLSAAVVVGNPFDLQVSNKLLQSTIIGRNIYEVFMGSNVKKLAFKHREALEKYSTLDFDRIGKVRYLYEFDRAVQCPTWGYPTEEAYYRDASSSDSVLAIRIPFLALQAKDDPIAVEAGIPYGEFALNPYTVLCVTSMGGHLSWFETGGGRWHAKPVSAFLHKLATEIDLKAVKRDQFDVNSNQRPGVGYQPMQRKMHIGKD</sequence>
<dbReference type="EC" id="2.3.1.84" evidence="6"/>
<feature type="active site" description="Charge relay system" evidence="8">
    <location>
        <position position="230"/>
    </location>
</feature>
<comment type="catalytic activity">
    <reaction evidence="4">
        <text>an aliphatic alcohol + acetyl-CoA = an acetyl ester + CoA</text>
        <dbReference type="Rhea" id="RHEA:17229"/>
        <dbReference type="ChEBI" id="CHEBI:2571"/>
        <dbReference type="ChEBI" id="CHEBI:47622"/>
        <dbReference type="ChEBI" id="CHEBI:57287"/>
        <dbReference type="ChEBI" id="CHEBI:57288"/>
        <dbReference type="EC" id="2.3.1.84"/>
    </reaction>
</comment>
<evidence type="ECO:0000313" key="11">
    <source>
        <dbReference type="Proteomes" id="UP000016923"/>
    </source>
</evidence>
<evidence type="ECO:0000256" key="1">
    <source>
        <dbReference type="ARBA" id="ARBA00010884"/>
    </source>
</evidence>
<dbReference type="PANTHER" id="PTHR10794">
    <property type="entry name" value="ABHYDROLASE DOMAIN-CONTAINING PROTEIN"/>
    <property type="match status" value="1"/>
</dbReference>
<dbReference type="InterPro" id="IPR012020">
    <property type="entry name" value="ABHD4"/>
</dbReference>
<evidence type="ECO:0000313" key="10">
    <source>
        <dbReference type="EMBL" id="EPE02954.1"/>
    </source>
</evidence>
<comment type="function">
    <text evidence="5">Displays enzymatic activity both for medium-chain fatty acid (MCFA) ethyl ester synthesis and hydrolysis (esterase activity). MCFA are toxic for yeast and this enzyme could thus be involved in their detoxification by esterification.</text>
</comment>
<dbReference type="Proteomes" id="UP000016923">
    <property type="component" value="Unassembled WGS sequence"/>
</dbReference>
<accession>S3BNY4</accession>
<dbReference type="InterPro" id="IPR029058">
    <property type="entry name" value="AB_hydrolase_fold"/>
</dbReference>
<organism evidence="10 11">
    <name type="scientific">Ophiostoma piceae (strain UAMH 11346)</name>
    <name type="common">Sap stain fungus</name>
    <dbReference type="NCBI Taxonomy" id="1262450"/>
    <lineage>
        <taxon>Eukaryota</taxon>
        <taxon>Fungi</taxon>
        <taxon>Dikarya</taxon>
        <taxon>Ascomycota</taxon>
        <taxon>Pezizomycotina</taxon>
        <taxon>Sordariomycetes</taxon>
        <taxon>Sordariomycetidae</taxon>
        <taxon>Ophiostomatales</taxon>
        <taxon>Ophiostomataceae</taxon>
        <taxon>Ophiostoma</taxon>
    </lineage>
</organism>
<dbReference type="FunFam" id="3.40.50.1820:FF:000137">
    <property type="entry name" value="EEB1p Acyl-coenzymeA:ethanol O-acyltransferase"/>
    <property type="match status" value="1"/>
</dbReference>
<evidence type="ECO:0000256" key="4">
    <source>
        <dbReference type="ARBA" id="ARBA00050620"/>
    </source>
</evidence>
<evidence type="ECO:0000256" key="5">
    <source>
        <dbReference type="ARBA" id="ARBA00054277"/>
    </source>
</evidence>